<feature type="region of interest" description="Disordered" evidence="1">
    <location>
        <begin position="469"/>
        <end position="583"/>
    </location>
</feature>
<protein>
    <submittedName>
        <fullName evidence="2">Uncharacterized protein</fullName>
    </submittedName>
</protein>
<proteinExistence type="predicted"/>
<feature type="compositionally biased region" description="Polar residues" evidence="1">
    <location>
        <begin position="365"/>
        <end position="382"/>
    </location>
</feature>
<feature type="region of interest" description="Disordered" evidence="1">
    <location>
        <begin position="1"/>
        <end position="404"/>
    </location>
</feature>
<feature type="compositionally biased region" description="Polar residues" evidence="1">
    <location>
        <begin position="42"/>
        <end position="64"/>
    </location>
</feature>
<dbReference type="Proteomes" id="UP001497453">
    <property type="component" value="Chromosome 8"/>
</dbReference>
<keyword evidence="3" id="KW-1185">Reference proteome</keyword>
<feature type="compositionally biased region" description="Pro residues" evidence="1">
    <location>
        <begin position="278"/>
        <end position="288"/>
    </location>
</feature>
<gene>
    <name evidence="2" type="ORF">GFSPODELE1_LOCUS10154</name>
</gene>
<feature type="compositionally biased region" description="Low complexity" evidence="1">
    <location>
        <begin position="515"/>
        <end position="534"/>
    </location>
</feature>
<evidence type="ECO:0000313" key="2">
    <source>
        <dbReference type="EMBL" id="CAL1715296.1"/>
    </source>
</evidence>
<feature type="compositionally biased region" description="Pro residues" evidence="1">
    <location>
        <begin position="385"/>
        <end position="396"/>
    </location>
</feature>
<feature type="compositionally biased region" description="Polar residues" evidence="1">
    <location>
        <begin position="291"/>
        <end position="302"/>
    </location>
</feature>
<feature type="compositionally biased region" description="Polar residues" evidence="1">
    <location>
        <begin position="174"/>
        <end position="188"/>
    </location>
</feature>
<feature type="compositionally biased region" description="Polar residues" evidence="1">
    <location>
        <begin position="323"/>
        <end position="346"/>
    </location>
</feature>
<accession>A0ABP1E5G7</accession>
<feature type="compositionally biased region" description="Basic and acidic residues" evidence="1">
    <location>
        <begin position="1"/>
        <end position="13"/>
    </location>
</feature>
<reference evidence="3" key="1">
    <citation type="submission" date="2024-04" db="EMBL/GenBank/DDBJ databases">
        <authorList>
            <person name="Shaw F."/>
            <person name="Minotto A."/>
        </authorList>
    </citation>
    <scope>NUCLEOTIDE SEQUENCE [LARGE SCALE GENOMIC DNA]</scope>
</reference>
<evidence type="ECO:0000256" key="1">
    <source>
        <dbReference type="SAM" id="MobiDB-lite"/>
    </source>
</evidence>
<feature type="compositionally biased region" description="Low complexity" evidence="1">
    <location>
        <begin position="75"/>
        <end position="85"/>
    </location>
</feature>
<feature type="compositionally biased region" description="Basic and acidic residues" evidence="1">
    <location>
        <begin position="217"/>
        <end position="227"/>
    </location>
</feature>
<name>A0ABP1E5G7_9APHY</name>
<feature type="compositionally biased region" description="Acidic residues" evidence="1">
    <location>
        <begin position="196"/>
        <end position="212"/>
    </location>
</feature>
<feature type="compositionally biased region" description="Basic residues" evidence="1">
    <location>
        <begin position="535"/>
        <end position="545"/>
    </location>
</feature>
<feature type="compositionally biased region" description="Polar residues" evidence="1">
    <location>
        <begin position="663"/>
        <end position="673"/>
    </location>
</feature>
<feature type="region of interest" description="Disordered" evidence="1">
    <location>
        <begin position="422"/>
        <end position="441"/>
    </location>
</feature>
<dbReference type="EMBL" id="OZ037951">
    <property type="protein sequence ID" value="CAL1715296.1"/>
    <property type="molecule type" value="Genomic_DNA"/>
</dbReference>
<organism evidence="2 3">
    <name type="scientific">Somion occarium</name>
    <dbReference type="NCBI Taxonomy" id="3059160"/>
    <lineage>
        <taxon>Eukaryota</taxon>
        <taxon>Fungi</taxon>
        <taxon>Dikarya</taxon>
        <taxon>Basidiomycota</taxon>
        <taxon>Agaricomycotina</taxon>
        <taxon>Agaricomycetes</taxon>
        <taxon>Polyporales</taxon>
        <taxon>Cerrenaceae</taxon>
        <taxon>Somion</taxon>
    </lineage>
</organism>
<evidence type="ECO:0000313" key="3">
    <source>
        <dbReference type="Proteomes" id="UP001497453"/>
    </source>
</evidence>
<sequence>MSEYIDIPRDLQKLRVPSSSYGRRDDGPYPTNAPAPHVTRVSYGSTMGNRPSWNSNFFPSTNRPPSQPLGPRQVSSSVSGPASSQSPPPPGGNPPPRPWAAKQSFDTNFPDPARLRPSIQAPTYIEPPSQYANDQSWVSVHPNAPRGNAPLRIDIPAPQTESGHRTSEMDGVPRSSQGEYNTQSQALSHPSHWETEEGSVGEEPESGSDGEVAENMTIDRDAREEYPTPHTNPIVDSMYQMEGNVWTPPEKAKKSRGFPFGGFMSKLRKKPKNAPFEPQNPPSPPLAGPPYTSTPLTKSPLGSPSRPVRMPSSPPKKPAITPLQPTNAPQRTPSQNQRQRQNWYTSHQEDVRSPPILQERIELPKSNTPTGSVSTSTRSSQVMPIPRPAPEPPLDLPNPHESQLVTADPDTIAEPIQVHPQHAPDYDQMSLPEEDSRDDSFGTQMYRFGQFVMDLIHLPWMAKPATVNYDPRQSSRARLGKPAKSWYTKPGQEKVDLLATPKTSRPPPRPKAQRPPRSMSQRPPRPSRLQSRAASHSRHHRHHRSPTSIDAVTAIRPTRTPMTATSAGMVPTSPGASSHGHGHHSYTCSYYYNHDGPRPLYLYPSAVAPKAPGGEEGAMAKPDITQVQPVYIIAAGPPDCRHHSHRQHALKPSSPNRGIRMPSPQTVRTDLLS</sequence>
<feature type="compositionally biased region" description="Pro residues" evidence="1">
    <location>
        <begin position="86"/>
        <end position="98"/>
    </location>
</feature>
<feature type="region of interest" description="Disordered" evidence="1">
    <location>
        <begin position="640"/>
        <end position="673"/>
    </location>
</feature>